<proteinExistence type="predicted"/>
<sequence>MKIRFIEERAQNNILAETENSEMLSAVFQENTQIYITEENRVLVCEYIFNVLRVLENEIDIYVEITDIDEKN</sequence>
<keyword evidence="2" id="KW-1185">Reference proteome</keyword>
<name>A0A934M3H8_9CLOT</name>
<protein>
    <submittedName>
        <fullName evidence="1">Uncharacterized protein</fullName>
    </submittedName>
</protein>
<comment type="caution">
    <text evidence="1">The sequence shown here is derived from an EMBL/GenBank/DDBJ whole genome shotgun (WGS) entry which is preliminary data.</text>
</comment>
<dbReference type="EMBL" id="JAEEGB010000048">
    <property type="protein sequence ID" value="MBI6875594.1"/>
    <property type="molecule type" value="Genomic_DNA"/>
</dbReference>
<evidence type="ECO:0000313" key="1">
    <source>
        <dbReference type="EMBL" id="MBI6875594.1"/>
    </source>
</evidence>
<dbReference type="AlphaFoldDB" id="A0A934M3H8"/>
<evidence type="ECO:0000313" key="2">
    <source>
        <dbReference type="Proteomes" id="UP000622687"/>
    </source>
</evidence>
<dbReference type="RefSeq" id="WP_211144938.1">
    <property type="nucleotide sequence ID" value="NZ_JAEEGB010000048.1"/>
</dbReference>
<reference evidence="1" key="1">
    <citation type="submission" date="2020-12" db="EMBL/GenBank/DDBJ databases">
        <title>Clostridium thailandense sp. nov., a novel acetogenic bacterium isolated from peat land soil in Thailand.</title>
        <authorList>
            <person name="Chaikitkaew S."/>
            <person name="Birkeland N.K."/>
        </authorList>
    </citation>
    <scope>NUCLEOTIDE SEQUENCE</scope>
    <source>
        <strain evidence="1">DSM 17425</strain>
    </source>
</reference>
<accession>A0A934M3H8</accession>
<dbReference type="Proteomes" id="UP000622687">
    <property type="component" value="Unassembled WGS sequence"/>
</dbReference>
<organism evidence="1 2">
    <name type="scientific">Clostridium aciditolerans</name>
    <dbReference type="NCBI Taxonomy" id="339861"/>
    <lineage>
        <taxon>Bacteria</taxon>
        <taxon>Bacillati</taxon>
        <taxon>Bacillota</taxon>
        <taxon>Clostridia</taxon>
        <taxon>Eubacteriales</taxon>
        <taxon>Clostridiaceae</taxon>
        <taxon>Clostridium</taxon>
    </lineage>
</organism>
<gene>
    <name evidence="1" type="ORF">I6U51_23255</name>
</gene>